<evidence type="ECO:0000256" key="1">
    <source>
        <dbReference type="ARBA" id="ARBA00023015"/>
    </source>
</evidence>
<feature type="domain" description="HTH tetR-type" evidence="5">
    <location>
        <begin position="1"/>
        <end position="60"/>
    </location>
</feature>
<dbReference type="Gene3D" id="1.10.357.10">
    <property type="entry name" value="Tetracycline Repressor, domain 2"/>
    <property type="match status" value="1"/>
</dbReference>
<accession>A0A2U2PJH8</accession>
<dbReference type="SUPFAM" id="SSF46689">
    <property type="entry name" value="Homeodomain-like"/>
    <property type="match status" value="1"/>
</dbReference>
<protein>
    <recommendedName>
        <fullName evidence="5">HTH tetR-type domain-containing protein</fullName>
    </recommendedName>
</protein>
<sequence length="187" mass="20982">MRKEQLLSSITSRISYFGIAKTTIEDIAAGAGVSVAALYYYFPGKDAAVLAALASPAAEYFKTLTEKIPRRSLSMNKALNLALRARMKFLRNCCWFDYLHPASINSASPDILCFRNYFIKEERLAFVQLLSKDHDLTIRRGNQYTALASEFISGIDSLATCDCTADASDILKRQQLFAEEFLNRNPE</sequence>
<evidence type="ECO:0000313" key="6">
    <source>
        <dbReference type="EMBL" id="PWG81551.1"/>
    </source>
</evidence>
<keyword evidence="3" id="KW-0804">Transcription</keyword>
<dbReference type="InterPro" id="IPR023772">
    <property type="entry name" value="DNA-bd_HTH_TetR-type_CS"/>
</dbReference>
<dbReference type="GO" id="GO:0003700">
    <property type="term" value="F:DNA-binding transcription factor activity"/>
    <property type="evidence" value="ECO:0007669"/>
    <property type="project" value="TreeGrafter"/>
</dbReference>
<gene>
    <name evidence="6" type="ORF">DDR33_06895</name>
</gene>
<evidence type="ECO:0000256" key="3">
    <source>
        <dbReference type="ARBA" id="ARBA00023163"/>
    </source>
</evidence>
<evidence type="ECO:0000256" key="4">
    <source>
        <dbReference type="PROSITE-ProRule" id="PRU00335"/>
    </source>
</evidence>
<keyword evidence="2 4" id="KW-0238">DNA-binding</keyword>
<dbReference type="PANTHER" id="PTHR30055">
    <property type="entry name" value="HTH-TYPE TRANSCRIPTIONAL REGULATOR RUTR"/>
    <property type="match status" value="1"/>
</dbReference>
<evidence type="ECO:0000256" key="2">
    <source>
        <dbReference type="ARBA" id="ARBA00023125"/>
    </source>
</evidence>
<proteinExistence type="predicted"/>
<name>A0A2U2PJH8_9SPHI</name>
<reference evidence="6 7" key="1">
    <citation type="submission" date="2018-04" db="EMBL/GenBank/DDBJ databases">
        <title>Pedobacter chongqingensis sp. nov., isolated from a rottenly hemp rope.</title>
        <authorList>
            <person name="Cai Y."/>
        </authorList>
    </citation>
    <scope>NUCLEOTIDE SEQUENCE [LARGE SCALE GENOMIC DNA]</scope>
    <source>
        <strain evidence="6 7">FJ4-8</strain>
    </source>
</reference>
<dbReference type="Pfam" id="PF00440">
    <property type="entry name" value="TetR_N"/>
    <property type="match status" value="1"/>
</dbReference>
<organism evidence="6 7">
    <name type="scientific">Pararcticibacter amylolyticus</name>
    <dbReference type="NCBI Taxonomy" id="2173175"/>
    <lineage>
        <taxon>Bacteria</taxon>
        <taxon>Pseudomonadati</taxon>
        <taxon>Bacteroidota</taxon>
        <taxon>Sphingobacteriia</taxon>
        <taxon>Sphingobacteriales</taxon>
        <taxon>Sphingobacteriaceae</taxon>
        <taxon>Pararcticibacter</taxon>
    </lineage>
</organism>
<dbReference type="PROSITE" id="PS01081">
    <property type="entry name" value="HTH_TETR_1"/>
    <property type="match status" value="1"/>
</dbReference>
<keyword evidence="1" id="KW-0805">Transcription regulation</keyword>
<evidence type="ECO:0000313" key="7">
    <source>
        <dbReference type="Proteomes" id="UP000245647"/>
    </source>
</evidence>
<dbReference type="PANTHER" id="PTHR30055:SF234">
    <property type="entry name" value="HTH-TYPE TRANSCRIPTIONAL REGULATOR BETI"/>
    <property type="match status" value="1"/>
</dbReference>
<dbReference type="Proteomes" id="UP000245647">
    <property type="component" value="Unassembled WGS sequence"/>
</dbReference>
<dbReference type="EMBL" id="QEAS01000004">
    <property type="protein sequence ID" value="PWG81551.1"/>
    <property type="molecule type" value="Genomic_DNA"/>
</dbReference>
<dbReference type="InterPro" id="IPR001647">
    <property type="entry name" value="HTH_TetR"/>
</dbReference>
<keyword evidence="7" id="KW-1185">Reference proteome</keyword>
<dbReference type="AlphaFoldDB" id="A0A2U2PJH8"/>
<dbReference type="PROSITE" id="PS50977">
    <property type="entry name" value="HTH_TETR_2"/>
    <property type="match status" value="1"/>
</dbReference>
<evidence type="ECO:0000259" key="5">
    <source>
        <dbReference type="PROSITE" id="PS50977"/>
    </source>
</evidence>
<dbReference type="RefSeq" id="WP_109415035.1">
    <property type="nucleotide sequence ID" value="NZ_QEAS01000004.1"/>
</dbReference>
<comment type="caution">
    <text evidence="6">The sequence shown here is derived from an EMBL/GenBank/DDBJ whole genome shotgun (WGS) entry which is preliminary data.</text>
</comment>
<feature type="DNA-binding region" description="H-T-H motif" evidence="4">
    <location>
        <begin position="23"/>
        <end position="42"/>
    </location>
</feature>
<dbReference type="InterPro" id="IPR009057">
    <property type="entry name" value="Homeodomain-like_sf"/>
</dbReference>
<dbReference type="InterPro" id="IPR050109">
    <property type="entry name" value="HTH-type_TetR-like_transc_reg"/>
</dbReference>
<dbReference type="OrthoDB" id="9789566at2"/>
<dbReference type="GO" id="GO:0000976">
    <property type="term" value="F:transcription cis-regulatory region binding"/>
    <property type="evidence" value="ECO:0007669"/>
    <property type="project" value="TreeGrafter"/>
</dbReference>